<feature type="coiled-coil region" evidence="10">
    <location>
        <begin position="664"/>
        <end position="698"/>
    </location>
</feature>
<dbReference type="InterPro" id="IPR027417">
    <property type="entry name" value="P-loop_NTPase"/>
</dbReference>
<dbReference type="RefSeq" id="WP_077463519.1">
    <property type="nucleotide sequence ID" value="NZ_MLAA01000029.1"/>
</dbReference>
<keyword evidence="3 10" id="KW-0547">Nucleotide-binding</keyword>
<dbReference type="Pfam" id="PF04310">
    <property type="entry name" value="MukB"/>
    <property type="match status" value="1"/>
</dbReference>
<evidence type="ECO:0000256" key="10">
    <source>
        <dbReference type="HAMAP-Rule" id="MF_01800"/>
    </source>
</evidence>
<comment type="subcellular location">
    <subcellularLocation>
        <location evidence="10">Cytoplasm</location>
        <location evidence="10">Nucleoid</location>
    </subcellularLocation>
    <text evidence="10">Restricted to the nucleoid region.</text>
</comment>
<comment type="function">
    <text evidence="10">Plays a central role in chromosome condensation, segregation and cell cycle progression. Functions as a homodimer, which is essential for chromosome partition. Involved in negative DNA supercoiling in vivo, and by this means organize and compact chromosomes. May achieve or facilitate chromosome segregation by condensation DNA from both sides of a centrally located replisome during cell division.</text>
</comment>
<dbReference type="InterPro" id="IPR012090">
    <property type="entry name" value="MukB"/>
</dbReference>
<dbReference type="GO" id="GO:0051301">
    <property type="term" value="P:cell division"/>
    <property type="evidence" value="ECO:0007669"/>
    <property type="project" value="UniProtKB-KW"/>
</dbReference>
<evidence type="ECO:0000313" key="13">
    <source>
        <dbReference type="EMBL" id="OOF69365.1"/>
    </source>
</evidence>
<keyword evidence="6 10" id="KW-0175">Coiled coil</keyword>
<proteinExistence type="inferred from homology"/>
<evidence type="ECO:0000259" key="11">
    <source>
        <dbReference type="Pfam" id="PF04310"/>
    </source>
</evidence>
<evidence type="ECO:0000259" key="12">
    <source>
        <dbReference type="Pfam" id="PF16330"/>
    </source>
</evidence>
<evidence type="ECO:0000256" key="9">
    <source>
        <dbReference type="ARBA" id="ARBA00023306"/>
    </source>
</evidence>
<dbReference type="HAMAP" id="MF_01800">
    <property type="entry name" value="MukB"/>
    <property type="match status" value="1"/>
</dbReference>
<feature type="coiled-coil region" evidence="10">
    <location>
        <begin position="1009"/>
        <end position="1139"/>
    </location>
</feature>
<dbReference type="SUPFAM" id="SSF52540">
    <property type="entry name" value="P-loop containing nucleoside triphosphate hydrolases"/>
    <property type="match status" value="2"/>
</dbReference>
<keyword evidence="4 10" id="KW-0159">Chromosome partition</keyword>
<dbReference type="Pfam" id="PF13558">
    <property type="entry name" value="SbcC_Walker_B"/>
    <property type="match status" value="1"/>
</dbReference>
<comment type="subunit">
    <text evidence="10">Homodimerization via its hinge domain. Binds to DNA via its C-terminal region. Interacts, and probably forms a ternary complex, with MukE and MukF via its C-terminal region. The complex formation is stimulated by calcium or magnesium. Interacts with tubulin-related protein FtsZ.</text>
</comment>
<evidence type="ECO:0000256" key="2">
    <source>
        <dbReference type="ARBA" id="ARBA00022618"/>
    </source>
</evidence>
<feature type="domain" description="MukB hinge" evidence="12">
    <location>
        <begin position="678"/>
        <end position="842"/>
    </location>
</feature>
<dbReference type="Proteomes" id="UP000188820">
    <property type="component" value="Unassembled WGS sequence"/>
</dbReference>
<dbReference type="PIRSF" id="PIRSF005246">
    <property type="entry name" value="MukB"/>
    <property type="match status" value="1"/>
</dbReference>
<protein>
    <recommendedName>
        <fullName evidence="10">Chromosome partition protein MukB</fullName>
    </recommendedName>
    <alternativeName>
        <fullName evidence="10">Structural maintenance of chromosome-related protein</fullName>
    </alternativeName>
</protein>
<dbReference type="InterPro" id="IPR042501">
    <property type="entry name" value="MukB_hinge_sf"/>
</dbReference>
<dbReference type="Gene3D" id="3.40.1140.10">
    <property type="match status" value="2"/>
</dbReference>
<comment type="caution">
    <text evidence="13">The sequence shown here is derived from an EMBL/GenBank/DDBJ whole genome shotgun (WGS) entry which is preliminary data.</text>
</comment>
<name>A0ABX3L041_9PAST</name>
<sequence length="1501" mass="172376">MTELELENQVEETVVEDSVQEVLKPVSLNGQSDIIRGKFRSLTLINWNGFFARTFDLDELVTTLSGGNGAGKSTTMAGFVTALIPDLTLLHFRNTTEAGSTGGSRDKGLHGKLRPGVCYAVLDTINSRHQRILVGVRLQQIAGRDKKVDLKTFSIQGVELSQNPTALFTESVGERQARVLSLAELKDKTEQIGAQFKQYHSIGDYHAMMFELGLIPKRLRSSSDRSKFYKLIEASLYGGISSAITRSLRDYLLPENLGVRKAFQDMESALRENRMTLEAIKVTQADRDLFKHLITETTNYVASDYMRNANERLGNIQMALGFRQEWYKAKDERDLSQHRLVDLSRESTDLAEAEKILEIDHQSASDHLNLVLNALRHAEKISRYQEDVNDLTEKLEEQRAVVETANEQFEESQTQFEQIEQDIDHIRSQLADYQQALDAQQTRALQYQQAIQALEKAKTLCGLAELNELNAEDYHHEFAAQAENLTEQVIDLEHKMSISEAAKSQFDKAYQLVCKIDGDVPRSAAWESAKALLKEFPTQKVQAQQTPQLRTKLYELEQRYAQQQSAVKLLNDFNQRSGLDLRSVDELENFYSEQEALIEDLNAELSEQVENRSTLRQKRENLTALYEENARKAPAWLTAQSALERLQEQSSTQFSSSQQVMHFMQEQLAKERELTILRDQLEQQRDQLDEQISRLSQPDGSEDARLNTLAERFGGVLLSELYDDVPIDDAPYFSALYGPARHAIVVRDLNTVREQLAQLEDCPDDLYLIEGDPAEFDDSVLSAQELDFGVVVQVSERELRYSKFPEIPLFGRAAREKHLESLQIQRDEIAERYAQCAFDVQKCQRLHDHFSQFVGLHLALAFQPDPEQIMTEISHQRNDIERELSQFSSGEQQLRIRLDKAKENIQSLNKIIPLLNLLDDAELLDRIDECREQLDIAEQDESFIRQHGVTLSQLEPIANSLQSDPENYERLKTDLGQKIHQQKQVQQRVFALADVVQRKNHFSYQDLGQTETSELNDQLRQRLERMQAQRDLQREQLRQKQTQFTQYNQVLIQLQSAFDSKNQMLNELIQEIGELGVRADDSAEARARLRKEELYQQLSTARQRRAYVEKQLTLIESESENLNRRIRKAERDYKTQRELVVAAKVSWCVVLRLSRNSDVEKRLNRRELAYLSADELRSMSDKALGALRTAVADNEYLRDSLRLSEDNRKPENKVRFFIAVYQHLRERIRQDIIKTDDPIDAIEQMEIELSRLTDELTGREKKLAISSESVANIMRKTIQREQNRIRMLNQGLQNIAFGQVKSVRLVVNIRDTHAMLLNALSGKKEDYQDLFSDNRITFSEAIAKLYQRINPHIDMGQRTAQTIGEELLDYRNYLELEVEVFRGADGWLRAESGALSTGEAIGTGMSILLMVVQSWEEESRRIRGKDIVPCRLLFLDEAARLDAKSISTLFELCERLDMQLLIAAPENISPEKGTTYKLVRKIAGNQEHVHVVGLRGFGVEE</sequence>
<evidence type="ECO:0000313" key="14">
    <source>
        <dbReference type="Proteomes" id="UP000188820"/>
    </source>
</evidence>
<dbReference type="Gene3D" id="1.20.58.850">
    <property type="match status" value="1"/>
</dbReference>
<reference evidence="13 14" key="1">
    <citation type="submission" date="2016-10" db="EMBL/GenBank/DDBJ databases">
        <title>Rodentibacter gen. nov. and new species.</title>
        <authorList>
            <person name="Christensen H."/>
        </authorList>
    </citation>
    <scope>NUCLEOTIDE SEQUENCE [LARGE SCALE GENOMIC DNA]</scope>
    <source>
        <strain evidence="13 14">1998236014</strain>
    </source>
</reference>
<dbReference type="EMBL" id="MLAA01000029">
    <property type="protein sequence ID" value="OOF69365.1"/>
    <property type="molecule type" value="Genomic_DNA"/>
</dbReference>
<dbReference type="NCBIfam" id="NF003422">
    <property type="entry name" value="PRK04863.1"/>
    <property type="match status" value="1"/>
</dbReference>
<keyword evidence="7 10" id="KW-0226">DNA condensation</keyword>
<feature type="coiled-coil region" evidence="10">
    <location>
        <begin position="891"/>
        <end position="940"/>
    </location>
</feature>
<keyword evidence="8 10" id="KW-0238">DNA-binding</keyword>
<evidence type="ECO:0000256" key="4">
    <source>
        <dbReference type="ARBA" id="ARBA00022829"/>
    </source>
</evidence>
<comment type="similarity">
    <text evidence="10">Belongs to the SMC family. MukB subfamily.</text>
</comment>
<evidence type="ECO:0000256" key="8">
    <source>
        <dbReference type="ARBA" id="ARBA00023125"/>
    </source>
</evidence>
<feature type="coiled-coil region" evidence="10">
    <location>
        <begin position="584"/>
        <end position="618"/>
    </location>
</feature>
<feature type="binding site" evidence="10">
    <location>
        <begin position="66"/>
        <end position="73"/>
    </location>
    <ligand>
        <name>ATP</name>
        <dbReference type="ChEBI" id="CHEBI:30616"/>
    </ligand>
</feature>
<feature type="region of interest" description="Flexible hinge" evidence="10">
    <location>
        <begin position="698"/>
        <end position="815"/>
    </location>
</feature>
<keyword evidence="14" id="KW-1185">Reference proteome</keyword>
<organism evidence="13 14">
    <name type="scientific">Rodentibacter caecimuris</name>
    <dbReference type="NCBI Taxonomy" id="1796644"/>
    <lineage>
        <taxon>Bacteria</taxon>
        <taxon>Pseudomonadati</taxon>
        <taxon>Pseudomonadota</taxon>
        <taxon>Gammaproteobacteria</taxon>
        <taxon>Pasteurellales</taxon>
        <taxon>Pasteurellaceae</taxon>
        <taxon>Rodentibacter</taxon>
    </lineage>
</organism>
<dbReference type="Gene3D" id="1.20.5.420">
    <property type="entry name" value="Immunoglobulin FC, subunit C"/>
    <property type="match status" value="1"/>
</dbReference>
<feature type="domain" description="MukB N-terminal" evidence="11">
    <location>
        <begin position="34"/>
        <end position="258"/>
    </location>
</feature>
<dbReference type="Gene3D" id="3.30.70.3500">
    <property type="entry name" value="MukB, hinge domain"/>
    <property type="match status" value="1"/>
</dbReference>
<keyword evidence="1 10" id="KW-0963">Cytoplasm</keyword>
<feature type="coiled-coil region" evidence="10">
    <location>
        <begin position="374"/>
        <end position="502"/>
    </location>
</feature>
<evidence type="ECO:0000256" key="3">
    <source>
        <dbReference type="ARBA" id="ARBA00022741"/>
    </source>
</evidence>
<dbReference type="InterPro" id="IPR032520">
    <property type="entry name" value="MukB_hinge"/>
</dbReference>
<keyword evidence="5 10" id="KW-0067">ATP-binding</keyword>
<dbReference type="InterPro" id="IPR007406">
    <property type="entry name" value="MukB_N_dom"/>
</dbReference>
<dbReference type="PANTHER" id="PTHR42963:SF1">
    <property type="entry name" value="DUF4476 DOMAIN-CONTAINING PROTEIN"/>
    <property type="match status" value="1"/>
</dbReference>
<dbReference type="Pfam" id="PF16330">
    <property type="entry name" value="MukB_hinge"/>
    <property type="match status" value="1"/>
</dbReference>
<comment type="domain">
    <text evidence="10">The hinge domain, which separates the large intramolecular coiled coil regions, allows the homodimerization, forming a V-shaped homodimer.</text>
</comment>
<evidence type="ECO:0000256" key="5">
    <source>
        <dbReference type="ARBA" id="ARBA00022840"/>
    </source>
</evidence>
<dbReference type="PANTHER" id="PTHR42963">
    <property type="entry name" value="CHROMOSOME PARTITION PROTEIN MUKB"/>
    <property type="match status" value="1"/>
</dbReference>
<dbReference type="InterPro" id="IPR050308">
    <property type="entry name" value="MukB/SMC"/>
</dbReference>
<gene>
    <name evidence="10 13" type="primary">mukB</name>
    <name evidence="13" type="ORF">BKG89_07065</name>
</gene>
<evidence type="ECO:0000256" key="1">
    <source>
        <dbReference type="ARBA" id="ARBA00022490"/>
    </source>
</evidence>
<accession>A0ABX3L041</accession>
<keyword evidence="2 10" id="KW-0132">Cell division</keyword>
<keyword evidence="9 10" id="KW-0131">Cell cycle</keyword>
<evidence type="ECO:0000256" key="6">
    <source>
        <dbReference type="ARBA" id="ARBA00023054"/>
    </source>
</evidence>
<evidence type="ECO:0000256" key="7">
    <source>
        <dbReference type="ARBA" id="ARBA00023067"/>
    </source>
</evidence>